<dbReference type="GO" id="GO:0016758">
    <property type="term" value="F:hexosyltransferase activity"/>
    <property type="evidence" value="ECO:0007669"/>
    <property type="project" value="TreeGrafter"/>
</dbReference>
<proteinExistence type="predicted"/>
<sequence>MKVLHVVPTFYPATYWGGPIWSTKAICDGIAALEDVELRVLTSDAAGPAIHDRVVPANLPYPVHYARRFAGHCIAPGLLAHLPAAIGWADIVHVTGTYNMPTLPAFVLARALGKPVVWSPRGALQATEDWADAPNLAMKRGFEHIAHVLRPCNAVLHVTAAQEARHSLRRLGAMAHVVIPNAVDVPAHVPDRRPDGRVHRLMFLSRLHPKKGLEALFDAMAHLPAMFTLDIYGTGDASYVRMLKTRARLSNGRIRLHGHVEGAAKAAAFAKADIFVLPSHSENFGIVVAEALAHAVPVLTTQTTPWQDLDRYACGRCIDLPRCDLAAEIMAIAAGDLADMGQRGRAWMRRDFSTAAMVDGFEALYRGLVARKRQEAAA</sequence>
<organism evidence="1 2">
    <name type="scientific">Yoonia maricola</name>
    <dbReference type="NCBI Taxonomy" id="420999"/>
    <lineage>
        <taxon>Bacteria</taxon>
        <taxon>Pseudomonadati</taxon>
        <taxon>Pseudomonadota</taxon>
        <taxon>Alphaproteobacteria</taxon>
        <taxon>Rhodobacterales</taxon>
        <taxon>Paracoccaceae</taxon>
        <taxon>Yoonia</taxon>
    </lineage>
</organism>
<dbReference type="Proteomes" id="UP000228531">
    <property type="component" value="Unassembled WGS sequence"/>
</dbReference>
<name>A0A2M8W2G1_9RHOB</name>
<accession>A0A2M8W2G1</accession>
<keyword evidence="1" id="KW-0808">Transferase</keyword>
<dbReference type="Gene3D" id="3.40.50.2000">
    <property type="entry name" value="Glycogen Phosphorylase B"/>
    <property type="match status" value="2"/>
</dbReference>
<dbReference type="AlphaFoldDB" id="A0A2M8W2G1"/>
<protein>
    <submittedName>
        <fullName evidence="1">Glycosyltransferase involved in cell wall biosynthesis</fullName>
    </submittedName>
</protein>
<evidence type="ECO:0000313" key="1">
    <source>
        <dbReference type="EMBL" id="PJI85111.1"/>
    </source>
</evidence>
<gene>
    <name evidence="1" type="ORF">BC777_3107</name>
</gene>
<dbReference type="EMBL" id="PGTY01000003">
    <property type="protein sequence ID" value="PJI85111.1"/>
    <property type="molecule type" value="Genomic_DNA"/>
</dbReference>
<dbReference type="PANTHER" id="PTHR45947">
    <property type="entry name" value="SULFOQUINOVOSYL TRANSFERASE SQD2"/>
    <property type="match status" value="1"/>
</dbReference>
<dbReference type="OrthoDB" id="9790710at2"/>
<dbReference type="PANTHER" id="PTHR45947:SF3">
    <property type="entry name" value="SULFOQUINOVOSYL TRANSFERASE SQD2"/>
    <property type="match status" value="1"/>
</dbReference>
<dbReference type="RefSeq" id="WP_100369061.1">
    <property type="nucleotide sequence ID" value="NZ_PGTY01000003.1"/>
</dbReference>
<evidence type="ECO:0000313" key="2">
    <source>
        <dbReference type="Proteomes" id="UP000228531"/>
    </source>
</evidence>
<reference evidence="1 2" key="1">
    <citation type="submission" date="2017-11" db="EMBL/GenBank/DDBJ databases">
        <title>Genomic Encyclopedia of Archaeal and Bacterial Type Strains, Phase II (KMG-II): From Individual Species to Whole Genera.</title>
        <authorList>
            <person name="Goeker M."/>
        </authorList>
    </citation>
    <scope>NUCLEOTIDE SEQUENCE [LARGE SCALE GENOMIC DNA]</scope>
    <source>
        <strain evidence="1 2">DSM 29128</strain>
    </source>
</reference>
<dbReference type="Pfam" id="PF13692">
    <property type="entry name" value="Glyco_trans_1_4"/>
    <property type="match status" value="1"/>
</dbReference>
<dbReference type="InterPro" id="IPR050194">
    <property type="entry name" value="Glycosyltransferase_grp1"/>
</dbReference>
<comment type="caution">
    <text evidence="1">The sequence shown here is derived from an EMBL/GenBank/DDBJ whole genome shotgun (WGS) entry which is preliminary data.</text>
</comment>
<keyword evidence="2" id="KW-1185">Reference proteome</keyword>
<dbReference type="SUPFAM" id="SSF53756">
    <property type="entry name" value="UDP-Glycosyltransferase/glycogen phosphorylase"/>
    <property type="match status" value="1"/>
</dbReference>